<evidence type="ECO:0000256" key="3">
    <source>
        <dbReference type="ARBA" id="ARBA00022692"/>
    </source>
</evidence>
<feature type="transmembrane region" description="Helical" evidence="8">
    <location>
        <begin position="195"/>
        <end position="213"/>
    </location>
</feature>
<gene>
    <name evidence="10" type="ORF">HO133_005031</name>
</gene>
<feature type="transmembrane region" description="Helical" evidence="8">
    <location>
        <begin position="336"/>
        <end position="359"/>
    </location>
</feature>
<feature type="domain" description="Major facilitator superfamily (MFS) profile" evidence="9">
    <location>
        <begin position="72"/>
        <end position="565"/>
    </location>
</feature>
<feature type="transmembrane region" description="Helical" evidence="8">
    <location>
        <begin position="371"/>
        <end position="391"/>
    </location>
</feature>
<dbReference type="Gene3D" id="1.20.1250.20">
    <property type="entry name" value="MFS general substrate transporter like domains"/>
    <property type="match status" value="1"/>
</dbReference>
<reference evidence="10 11" key="1">
    <citation type="journal article" date="2020" name="Genomics">
        <title>Complete, high-quality genomes from long-read metagenomic sequencing of two wolf lichen thalli reveals enigmatic genome architecture.</title>
        <authorList>
            <person name="McKenzie S.K."/>
            <person name="Walston R.F."/>
            <person name="Allen J.L."/>
        </authorList>
    </citation>
    <scope>NUCLEOTIDE SEQUENCE [LARGE SCALE GENOMIC DNA]</scope>
    <source>
        <strain evidence="10">WasteWater1</strain>
    </source>
</reference>
<keyword evidence="11" id="KW-1185">Reference proteome</keyword>
<accession>A0A8H6C9S5</accession>
<dbReference type="PROSITE" id="PS50850">
    <property type="entry name" value="MFS"/>
    <property type="match status" value="1"/>
</dbReference>
<feature type="transmembrane region" description="Helical" evidence="8">
    <location>
        <begin position="425"/>
        <end position="447"/>
    </location>
</feature>
<keyword evidence="5 8" id="KW-0472">Membrane</keyword>
<dbReference type="RefSeq" id="XP_037148641.1">
    <property type="nucleotide sequence ID" value="XM_037295943.1"/>
</dbReference>
<keyword evidence="3 8" id="KW-0812">Transmembrane</keyword>
<feature type="region of interest" description="Disordered" evidence="7">
    <location>
        <begin position="578"/>
        <end position="602"/>
    </location>
</feature>
<keyword evidence="2" id="KW-0813">Transport</keyword>
<feature type="transmembrane region" description="Helical" evidence="8">
    <location>
        <begin position="162"/>
        <end position="183"/>
    </location>
</feature>
<feature type="transmembrane region" description="Helical" evidence="8">
    <location>
        <begin position="296"/>
        <end position="315"/>
    </location>
</feature>
<feature type="transmembrane region" description="Helical" evidence="8">
    <location>
        <begin position="69"/>
        <end position="94"/>
    </location>
</feature>
<feature type="transmembrane region" description="Helical" evidence="8">
    <location>
        <begin position="266"/>
        <end position="290"/>
    </location>
</feature>
<dbReference type="Pfam" id="PF07690">
    <property type="entry name" value="MFS_1"/>
    <property type="match status" value="1"/>
</dbReference>
<dbReference type="GO" id="GO:0022857">
    <property type="term" value="F:transmembrane transporter activity"/>
    <property type="evidence" value="ECO:0007669"/>
    <property type="project" value="InterPro"/>
</dbReference>
<evidence type="ECO:0000256" key="6">
    <source>
        <dbReference type="ARBA" id="ARBA00023180"/>
    </source>
</evidence>
<dbReference type="PANTHER" id="PTHR23501">
    <property type="entry name" value="MAJOR FACILITATOR SUPERFAMILY"/>
    <property type="match status" value="1"/>
</dbReference>
<evidence type="ECO:0000313" key="11">
    <source>
        <dbReference type="Proteomes" id="UP000593566"/>
    </source>
</evidence>
<dbReference type="PANTHER" id="PTHR23501:SF187">
    <property type="entry name" value="MAJOR FACILITATOR SUPERFAMILY (MFS) PROFILE DOMAIN-CONTAINING PROTEIN"/>
    <property type="match status" value="1"/>
</dbReference>
<dbReference type="InterPro" id="IPR036259">
    <property type="entry name" value="MFS_trans_sf"/>
</dbReference>
<feature type="transmembrane region" description="Helical" evidence="8">
    <location>
        <begin position="459"/>
        <end position="478"/>
    </location>
</feature>
<protein>
    <recommendedName>
        <fullName evidence="9">Major facilitator superfamily (MFS) profile domain-containing protein</fullName>
    </recommendedName>
</protein>
<organism evidence="10 11">
    <name type="scientific">Letharia lupina</name>
    <dbReference type="NCBI Taxonomy" id="560253"/>
    <lineage>
        <taxon>Eukaryota</taxon>
        <taxon>Fungi</taxon>
        <taxon>Dikarya</taxon>
        <taxon>Ascomycota</taxon>
        <taxon>Pezizomycotina</taxon>
        <taxon>Lecanoromycetes</taxon>
        <taxon>OSLEUM clade</taxon>
        <taxon>Lecanoromycetidae</taxon>
        <taxon>Lecanorales</taxon>
        <taxon>Lecanorineae</taxon>
        <taxon>Parmeliaceae</taxon>
        <taxon>Letharia</taxon>
    </lineage>
</organism>
<keyword evidence="4 8" id="KW-1133">Transmembrane helix</keyword>
<keyword evidence="6" id="KW-0325">Glycoprotein</keyword>
<dbReference type="InterPro" id="IPR011701">
    <property type="entry name" value="MFS"/>
</dbReference>
<feature type="transmembrane region" description="Helical" evidence="8">
    <location>
        <begin position="541"/>
        <end position="559"/>
    </location>
</feature>
<dbReference type="InterPro" id="IPR020846">
    <property type="entry name" value="MFS_dom"/>
</dbReference>
<dbReference type="EMBL" id="JACCJB010000020">
    <property type="protein sequence ID" value="KAF6219206.1"/>
    <property type="molecule type" value="Genomic_DNA"/>
</dbReference>
<dbReference type="SUPFAM" id="SSF103473">
    <property type="entry name" value="MFS general substrate transporter"/>
    <property type="match status" value="1"/>
</dbReference>
<feature type="region of interest" description="Disordered" evidence="7">
    <location>
        <begin position="1"/>
        <end position="52"/>
    </location>
</feature>
<dbReference type="GeneID" id="59333437"/>
<evidence type="ECO:0000259" key="9">
    <source>
        <dbReference type="PROSITE" id="PS50850"/>
    </source>
</evidence>
<evidence type="ECO:0000256" key="7">
    <source>
        <dbReference type="SAM" id="MobiDB-lite"/>
    </source>
</evidence>
<comment type="subcellular location">
    <subcellularLocation>
        <location evidence="1">Membrane</location>
        <topology evidence="1">Multi-pass membrane protein</topology>
    </subcellularLocation>
</comment>
<dbReference type="Gene3D" id="1.20.1720.10">
    <property type="entry name" value="Multidrug resistance protein D"/>
    <property type="match status" value="1"/>
</dbReference>
<evidence type="ECO:0000256" key="2">
    <source>
        <dbReference type="ARBA" id="ARBA00022448"/>
    </source>
</evidence>
<dbReference type="GO" id="GO:0005886">
    <property type="term" value="C:plasma membrane"/>
    <property type="evidence" value="ECO:0007669"/>
    <property type="project" value="TreeGrafter"/>
</dbReference>
<evidence type="ECO:0000256" key="5">
    <source>
        <dbReference type="ARBA" id="ARBA00023136"/>
    </source>
</evidence>
<name>A0A8H6C9S5_9LECA</name>
<feature type="transmembrane region" description="Helical" evidence="8">
    <location>
        <begin position="137"/>
        <end position="156"/>
    </location>
</feature>
<evidence type="ECO:0000256" key="4">
    <source>
        <dbReference type="ARBA" id="ARBA00022989"/>
    </source>
</evidence>
<evidence type="ECO:0000256" key="8">
    <source>
        <dbReference type="SAM" id="Phobius"/>
    </source>
</evidence>
<proteinExistence type="predicted"/>
<evidence type="ECO:0000256" key="1">
    <source>
        <dbReference type="ARBA" id="ARBA00004141"/>
    </source>
</evidence>
<feature type="transmembrane region" description="Helical" evidence="8">
    <location>
        <begin position="225"/>
        <end position="245"/>
    </location>
</feature>
<feature type="compositionally biased region" description="Low complexity" evidence="7">
    <location>
        <begin position="17"/>
        <end position="28"/>
    </location>
</feature>
<feature type="compositionally biased region" description="Basic and acidic residues" evidence="7">
    <location>
        <begin position="29"/>
        <end position="40"/>
    </location>
</feature>
<comment type="caution">
    <text evidence="10">The sequence shown here is derived from an EMBL/GenBank/DDBJ whole genome shotgun (WGS) entry which is preliminary data.</text>
</comment>
<evidence type="ECO:0000313" key="10">
    <source>
        <dbReference type="EMBL" id="KAF6219206.1"/>
    </source>
</evidence>
<feature type="transmembrane region" description="Helical" evidence="8">
    <location>
        <begin position="403"/>
        <end position="419"/>
    </location>
</feature>
<dbReference type="Proteomes" id="UP000593566">
    <property type="component" value="Unassembled WGS sequence"/>
</dbReference>
<dbReference type="AlphaFoldDB" id="A0A8H6C9S5"/>
<feature type="transmembrane region" description="Helical" evidence="8">
    <location>
        <begin position="106"/>
        <end position="125"/>
    </location>
</feature>
<sequence length="602" mass="64883">MKFTKPVQADAMEDHPATATTVSSSETEAQAHQKAVDDQATHPALPTVPHSDSDNVAADFKNTTHSWRFWAILASLSISGLLSAIEGTIITSALPTIIADLGGGELYLWIANAFFLASVATLPLYGQASDILGRRWLMLSAVALFTLGSGLSGGASSMKMLIAARTVQGLGGGGINMLIELIVTDLVPLRERGKYMPVVLIASLLGAALGPFIGGVITSNTTWRWIFYLNVPIGGVALVLLFFFLHTNYQSDQTIARRFVRIDFSGNAIFITTITAVLLALTWGGTLYAWSNFRVILPLVLGFLGLGLFVAFEWTPRLCPEPSFPQVLLANRTSSAALALTLIHSMMTYWIFYFLPIYFQAVQNSSPERSGVQTLPIFVGILPFAMAGGLLLSKTGRYKQMHFAGFALLAVAYGLFSIMKPGSRTATWVCFQLLAAIGAGGLAGIILPAMQAPLDESHVATATGVWSFVRGFGAIWGVTIPSAVFNNKCDKLAKGLSDPKIAELLSGGKAYQYATAAFVNGIKDEASRGEVVHLFTKSMQLVWLVGIAFAGIGFLITFVEKEVKLRDELDTKYGMKENAKGETGLDKGEDMEMKPYETTKSE</sequence>